<name>G4Y9W5_9MARC</name>
<keyword evidence="2" id="KW-0496">Mitochondrion</keyword>
<accession>G4Y9W5</accession>
<feature type="transmembrane region" description="Helical" evidence="1">
    <location>
        <begin position="59"/>
        <end position="79"/>
    </location>
</feature>
<evidence type="ECO:0000256" key="1">
    <source>
        <dbReference type="SAM" id="Phobius"/>
    </source>
</evidence>
<evidence type="ECO:0000313" key="2">
    <source>
        <dbReference type="EMBL" id="AEH99762.1"/>
    </source>
</evidence>
<protein>
    <submittedName>
        <fullName evidence="2">Uncharacterized protein</fullName>
    </submittedName>
</protein>
<dbReference type="RefSeq" id="YP_004927714.1">
    <property type="nucleotide sequence ID" value="NC_016122.1"/>
</dbReference>
<gene>
    <name evidence="2" type="primary">ORF105</name>
    <name evidence="2" type="ORF">TrlaMp67</name>
</gene>
<organism evidence="2">
    <name type="scientific">Treubia lacunosa</name>
    <dbReference type="NCBI Taxonomy" id="93845"/>
    <lineage>
        <taxon>Eukaryota</taxon>
        <taxon>Viridiplantae</taxon>
        <taxon>Streptophyta</taxon>
        <taxon>Embryophyta</taxon>
        <taxon>Marchantiophyta</taxon>
        <taxon>Haplomitriopsida</taxon>
        <taxon>Treubiidae</taxon>
        <taxon>Treubiales</taxon>
        <taxon>Treubiaceae</taxon>
        <taxon>Treubia</taxon>
    </lineage>
</organism>
<proteinExistence type="predicted"/>
<keyword evidence="1" id="KW-0812">Transmembrane</keyword>
<dbReference type="EMBL" id="JF973315">
    <property type="protein sequence ID" value="AEH99762.1"/>
    <property type="molecule type" value="Genomic_DNA"/>
</dbReference>
<geneLocation type="mitochondrion" evidence="2"/>
<reference evidence="2" key="1">
    <citation type="journal article" date="2011" name="PLoS ONE">
        <title>The Mitochondrial Genomes of the Early Land Plants Treubia lacunosa and Anomodon rugelii: Dynamic and Conservative Evolution.</title>
        <authorList>
            <person name="Liu Y."/>
            <person name="Xue J.Y."/>
            <person name="Wang B."/>
            <person name="Li L."/>
            <person name="Qiu Y.L."/>
        </authorList>
    </citation>
    <scope>NUCLEOTIDE SEQUENCE</scope>
</reference>
<keyword evidence="1" id="KW-0472">Membrane</keyword>
<dbReference type="GeneID" id="11272064"/>
<sequence length="105" mass="11595">MEWRGWSGQTTHKKRLYPVPPPSVECIASVDLLPIALVHGNCEAISSLRTLLSQLYQPFLLVTNFFLAFTVSLETFSIYSGLGAFAGWGNHSQIETADHAMPTIT</sequence>
<dbReference type="AlphaFoldDB" id="G4Y9W5"/>
<keyword evidence="1" id="KW-1133">Transmembrane helix</keyword>